<accession>A0A7E4VUA3</accession>
<evidence type="ECO:0000313" key="4">
    <source>
        <dbReference type="WBParaSite" id="Pan_g3440.t1"/>
    </source>
</evidence>
<dbReference type="InterPro" id="IPR020309">
    <property type="entry name" value="Smim-14"/>
</dbReference>
<reference evidence="3" key="1">
    <citation type="journal article" date="2013" name="Genetics">
        <title>The draft genome and transcriptome of Panagrellus redivivus are shaped by the harsh demands of a free-living lifestyle.</title>
        <authorList>
            <person name="Srinivasan J."/>
            <person name="Dillman A.R."/>
            <person name="Macchietto M.G."/>
            <person name="Heikkinen L."/>
            <person name="Lakso M."/>
            <person name="Fracchia K.M."/>
            <person name="Antoshechkin I."/>
            <person name="Mortazavi A."/>
            <person name="Wong G."/>
            <person name="Sternberg P.W."/>
        </authorList>
    </citation>
    <scope>NUCLEOTIDE SEQUENCE [LARGE SCALE GENOMIC DNA]</scope>
    <source>
        <strain evidence="3">MT8872</strain>
    </source>
</reference>
<proteinExistence type="predicted"/>
<keyword evidence="2" id="KW-1133">Transmembrane helix</keyword>
<keyword evidence="3" id="KW-1185">Reference proteome</keyword>
<dbReference type="Proteomes" id="UP000492821">
    <property type="component" value="Unassembled WGS sequence"/>
</dbReference>
<dbReference type="WBParaSite" id="Pan_g3440.t1">
    <property type="protein sequence ID" value="Pan_g3440.t1"/>
    <property type="gene ID" value="Pan_g3440"/>
</dbReference>
<evidence type="ECO:0000256" key="2">
    <source>
        <dbReference type="SAM" id="Phobius"/>
    </source>
</evidence>
<feature type="transmembrane region" description="Helical" evidence="2">
    <location>
        <begin position="62"/>
        <end position="83"/>
    </location>
</feature>
<reference evidence="4" key="2">
    <citation type="submission" date="2020-10" db="UniProtKB">
        <authorList>
            <consortium name="WormBaseParasite"/>
        </authorList>
    </citation>
    <scope>IDENTIFICATION</scope>
</reference>
<name>A0A7E4VUA3_PANRE</name>
<dbReference type="AlphaFoldDB" id="A0A7E4VUA3"/>
<keyword evidence="2" id="KW-0472">Membrane</keyword>
<feature type="region of interest" description="Disordered" evidence="1">
    <location>
        <begin position="89"/>
        <end position="115"/>
    </location>
</feature>
<dbReference type="Pfam" id="PF11027">
    <property type="entry name" value="DUF2615"/>
    <property type="match status" value="1"/>
</dbReference>
<organism evidence="3 4">
    <name type="scientific">Panagrellus redivivus</name>
    <name type="common">Microworm</name>
    <dbReference type="NCBI Taxonomy" id="6233"/>
    <lineage>
        <taxon>Eukaryota</taxon>
        <taxon>Metazoa</taxon>
        <taxon>Ecdysozoa</taxon>
        <taxon>Nematoda</taxon>
        <taxon>Chromadorea</taxon>
        <taxon>Rhabditida</taxon>
        <taxon>Tylenchina</taxon>
        <taxon>Panagrolaimomorpha</taxon>
        <taxon>Panagrolaimoidea</taxon>
        <taxon>Panagrolaimidae</taxon>
        <taxon>Panagrellus</taxon>
    </lineage>
</organism>
<feature type="compositionally biased region" description="Basic and acidic residues" evidence="1">
    <location>
        <begin position="90"/>
        <end position="104"/>
    </location>
</feature>
<sequence length="115" mass="12949">MDLHHSYQSYDYPNFIRAMDRLCECLLDPTTIIRTVLRTLQGEASTSVTDNGFNDLELPAPFNVASVLSMFFVFMSFVTIMFATRPASLRRSDTNGTDKPRYTDNHPPTPPPSVG</sequence>
<evidence type="ECO:0000313" key="3">
    <source>
        <dbReference type="Proteomes" id="UP000492821"/>
    </source>
</evidence>
<evidence type="ECO:0000256" key="1">
    <source>
        <dbReference type="SAM" id="MobiDB-lite"/>
    </source>
</evidence>
<keyword evidence="2" id="KW-0812">Transmembrane</keyword>
<protein>
    <submittedName>
        <fullName evidence="4">Small integral membrane protein 14</fullName>
    </submittedName>
</protein>